<organism evidence="2 3">
    <name type="scientific">Diplocarpon rosae</name>
    <dbReference type="NCBI Taxonomy" id="946125"/>
    <lineage>
        <taxon>Eukaryota</taxon>
        <taxon>Fungi</taxon>
        <taxon>Dikarya</taxon>
        <taxon>Ascomycota</taxon>
        <taxon>Pezizomycotina</taxon>
        <taxon>Leotiomycetes</taxon>
        <taxon>Helotiales</taxon>
        <taxon>Drepanopezizaceae</taxon>
        <taxon>Diplocarpon</taxon>
    </lineage>
</organism>
<feature type="compositionally biased region" description="Basic and acidic residues" evidence="1">
    <location>
        <begin position="894"/>
        <end position="908"/>
    </location>
</feature>
<sequence>MVCILVPSFKGCGTRCLRLHQSSMPLNIKIEIEIQIESQDFFHNQHLPPNFLQLQALISSQAIARSPSRLQSLLATSEDDELPPPFFSFSPFPPLYEGMSLPGGFILPTYNSSSGLPPHDIRCTSVEDDVAVLSGNYYYGASQVVDDLNRRLYLTPNSHGAQDPLIQQFLISIEKGFHTGIFARAERLGLQNVELCPYLISGDADDFRKFASEIEYIKTLVVVELQHQLTPSHKSGAAQFDALATAFFAGEEIPDDLSELPSPSVASHHNFIKRYGTGDWASVLNSDPLEDKSLIGFLRDVMTSNYLEDWVEDGALPLFPQLALERHVIYENIVTFLDEKERVIPVVKNPQSAADIMDRQDERRSKWYEKYQGDNLQDYLVSVAVQMSSHKKAKAAAIVDDPDATESDGEIGEASGTNSLLKDTTSKVLGSSSSELLLTGMGEASCELLPPLLAVGKKAKKNKKSKEKKKAKKLAESAMALSSRVGPAGTANITSVEQIPDQKLVGGQTTQTVAHIATEEITTVSCDTLAANSPIKVVAVKSDNGSVRSPTEEITSVKSMQITSHTTIPPRPLPTHSVEMPLNSTTADLTLVEAASSFDAIGSSASAEPWTTVSYKAAQKAEKSNPSTKAFTQGSSSSSQTRVAAMPRTSDRRKGQVASKPKSTPPKDASQFASVRVNEATSVAKFRPVRLNDPEEFPAMPASSSSKARSNSLGAEPEATAVRLVSKTAASVEKTSDLNNERRGEDESTASDSSSSHDSDVTVVPSKRPETQPRSLITSNPVPSHTHSDARDSHATRSPARKRLSAFVSGPSPLGRSAGACTEASGVIMGETSLGPRTIKELKDFDNLGWADLESPTKWRSRGTRSVMGDLNSEKRLSSTSEPPPIDDDPFASDEEHRKSRDNNRLDRTASPTFRPSIFKSEQTYDGELRVNEQGRSVMFYRKDAEISEQSSPTPRHKRSVSGSGSSAQNSSHQAYFGQSPIDRADTQQVDSGNAMDSHPATPVYPIQPIEGYVEQSDTRYSRGQQAPYHPNAQARSTFSHVRPKLAYQSAQYYQHNQGPHFGMTPVNAGYQADYGTVCGSGGDTRYQGGAALPPIPVQSTSDRFPDRDPTFSCQFCKRSHFPTTMKFPVDNGVKMAVTRSINVLLLADHLELKRFLFRFLRFHLLDVTFFATCNATQPQHVVMAEFVDQFTKEFGPLAPSPTALNVKRSIQSVRQALDLMDDQSLLLSYWSRRVTETPRVFA</sequence>
<feature type="compositionally biased region" description="Low complexity" evidence="1">
    <location>
        <begin position="699"/>
        <end position="715"/>
    </location>
</feature>
<feature type="compositionally biased region" description="Basic and acidic residues" evidence="1">
    <location>
        <begin position="734"/>
        <end position="746"/>
    </location>
</feature>
<evidence type="ECO:0000313" key="2">
    <source>
        <dbReference type="EMBL" id="KAK2627585.1"/>
    </source>
</evidence>
<dbReference type="EMBL" id="JAUBYV010000004">
    <property type="protein sequence ID" value="KAK2627585.1"/>
    <property type="molecule type" value="Genomic_DNA"/>
</dbReference>
<gene>
    <name evidence="2" type="ORF">QTJ16_003551</name>
</gene>
<dbReference type="AlphaFoldDB" id="A0AAD9WDQ8"/>
<dbReference type="Proteomes" id="UP001285354">
    <property type="component" value="Unassembled WGS sequence"/>
</dbReference>
<feature type="compositionally biased region" description="Low complexity" evidence="1">
    <location>
        <begin position="961"/>
        <end position="975"/>
    </location>
</feature>
<reference evidence="2" key="1">
    <citation type="submission" date="2023-06" db="EMBL/GenBank/DDBJ databases">
        <title>Draft genome of Marssonina rosae.</title>
        <authorList>
            <person name="Cheng Q."/>
        </authorList>
    </citation>
    <scope>NUCLEOTIDE SEQUENCE</scope>
    <source>
        <strain evidence="2">R4</strain>
    </source>
</reference>
<feature type="compositionally biased region" description="Basic and acidic residues" evidence="1">
    <location>
        <begin position="786"/>
        <end position="795"/>
    </location>
</feature>
<comment type="caution">
    <text evidence="2">The sequence shown here is derived from an EMBL/GenBank/DDBJ whole genome shotgun (WGS) entry which is preliminary data.</text>
</comment>
<protein>
    <submittedName>
        <fullName evidence="2">Uncharacterized protein</fullName>
    </submittedName>
</protein>
<accession>A0AAD9WDQ8</accession>
<feature type="compositionally biased region" description="Polar residues" evidence="1">
    <location>
        <begin position="910"/>
        <end position="924"/>
    </location>
</feature>
<feature type="compositionally biased region" description="Polar residues" evidence="1">
    <location>
        <begin position="624"/>
        <end position="642"/>
    </location>
</feature>
<feature type="compositionally biased region" description="Polar residues" evidence="1">
    <location>
        <begin position="772"/>
        <end position="785"/>
    </location>
</feature>
<name>A0AAD9WDQ8_9HELO</name>
<feature type="region of interest" description="Disordered" evidence="1">
    <location>
        <begin position="945"/>
        <end position="1038"/>
    </location>
</feature>
<evidence type="ECO:0000313" key="3">
    <source>
        <dbReference type="Proteomes" id="UP001285354"/>
    </source>
</evidence>
<feature type="region of interest" description="Disordered" evidence="1">
    <location>
        <begin position="620"/>
        <end position="674"/>
    </location>
</feature>
<feature type="region of interest" description="Disordered" evidence="1">
    <location>
        <begin position="686"/>
        <end position="818"/>
    </location>
</feature>
<proteinExistence type="predicted"/>
<evidence type="ECO:0000256" key="1">
    <source>
        <dbReference type="SAM" id="MobiDB-lite"/>
    </source>
</evidence>
<keyword evidence="3" id="KW-1185">Reference proteome</keyword>
<feature type="region of interest" description="Disordered" evidence="1">
    <location>
        <begin position="859"/>
        <end position="931"/>
    </location>
</feature>